<keyword evidence="2" id="KW-0963">Cytoplasm</keyword>
<comment type="subcellular location">
    <subcellularLocation>
        <location evidence="1">Nucleus</location>
    </subcellularLocation>
</comment>
<dbReference type="PANTHER" id="PTHR32194">
    <property type="entry name" value="METALLOPROTEASE TLDD"/>
    <property type="match status" value="1"/>
</dbReference>
<dbReference type="GO" id="GO:0051603">
    <property type="term" value="P:proteolysis involved in protein catabolic process"/>
    <property type="evidence" value="ECO:0007669"/>
    <property type="project" value="InterPro"/>
</dbReference>
<feature type="transmembrane region" description="Helical" evidence="6">
    <location>
        <begin position="566"/>
        <end position="588"/>
    </location>
</feature>
<dbReference type="Proteomes" id="UP000095283">
    <property type="component" value="Unplaced"/>
</dbReference>
<organism evidence="7 8">
    <name type="scientific">Heterorhabditis bacteriophora</name>
    <name type="common">Entomopathogenic nematode worm</name>
    <dbReference type="NCBI Taxonomy" id="37862"/>
    <lineage>
        <taxon>Eukaryota</taxon>
        <taxon>Metazoa</taxon>
        <taxon>Ecdysozoa</taxon>
        <taxon>Nematoda</taxon>
        <taxon>Chromadorea</taxon>
        <taxon>Rhabditida</taxon>
        <taxon>Rhabditina</taxon>
        <taxon>Rhabditomorpha</taxon>
        <taxon>Strongyloidea</taxon>
        <taxon>Heterorhabditidae</taxon>
        <taxon>Heterorhabditis</taxon>
    </lineage>
</organism>
<dbReference type="Pfam" id="PF00227">
    <property type="entry name" value="Proteasome"/>
    <property type="match status" value="1"/>
</dbReference>
<keyword evidence="3" id="KW-0647">Proteasome</keyword>
<dbReference type="InterPro" id="IPR023333">
    <property type="entry name" value="Proteasome_suB-type"/>
</dbReference>
<feature type="region of interest" description="Disordered" evidence="5">
    <location>
        <begin position="624"/>
        <end position="650"/>
    </location>
</feature>
<dbReference type="GO" id="GO:0005839">
    <property type="term" value="C:proteasome core complex"/>
    <property type="evidence" value="ECO:0007669"/>
    <property type="project" value="InterPro"/>
</dbReference>
<dbReference type="AlphaFoldDB" id="A0A1I7XGH0"/>
<evidence type="ECO:0000313" key="7">
    <source>
        <dbReference type="Proteomes" id="UP000095283"/>
    </source>
</evidence>
<dbReference type="InterPro" id="IPR029055">
    <property type="entry name" value="Ntn_hydrolases_N"/>
</dbReference>
<evidence type="ECO:0000256" key="2">
    <source>
        <dbReference type="ARBA" id="ARBA00022490"/>
    </source>
</evidence>
<feature type="transmembrane region" description="Helical" evidence="6">
    <location>
        <begin position="143"/>
        <end position="161"/>
    </location>
</feature>
<feature type="region of interest" description="Disordered" evidence="5">
    <location>
        <begin position="271"/>
        <end position="292"/>
    </location>
</feature>
<keyword evidence="6" id="KW-0472">Membrane</keyword>
<sequence length="650" mass="73196">MQYIIRNDSIILATSGFYGDVLQLKRVLQSRLHKYRFDYRADMTVDLGAELLSRNLYYKRFFPYYTGAILAGIDENGKGAVFSYDPIGCLERINYSASGSAEPMIIPFLDCQIGHVTLSEDADRPALTIGRATSLIKVSYSKVTFLILLIFYYFLIQYLIYFRMPSGLLLNEKFLLEIKSILLSQKPGSQFSNCWSLFISTVKIPHSLSVLKPLFVDGSTAVGDLFLLIAFFILIVIINFLLQKVLFQVIITRLMIMLILVPSFTTNIDDNNDSSSESSAETTTLPQESNPSVIDDVVSGRIIRKIVDVVKDKLGGDRKSKVIKHKVYPAENPFQSCYMCPLDGSSFIFSYLYCRAFVWKPRPVSEKFHTLVQSLPLVSTVKRNLLDRIRRRHVSFLQREMLRFHLQRIFLNGREEIVLKNNFDAAEASTITNIPQTPPQTMSVPAYTTSEALPAGSISHKTDEHKKNMKQTKRAVEDAIEAVAARINKTVTEKILVMRNEMDALSAWLSSLRSSASKLAVARLSGGPRINPSVDSVHSGECTNGHNTHLNPYVDGNDGVWSTEQVVYAVVIAQVATVLLVAILQLFYQKIVGRSISDTEISVEIENLVEQKVLEALQRQNLERVGHQNATNASKRKRKRKRAARTKAQS</sequence>
<dbReference type="PANTHER" id="PTHR32194:SF2">
    <property type="entry name" value="PROTEASOME SUBUNIT BETA TYPE-1"/>
    <property type="match status" value="1"/>
</dbReference>
<feature type="compositionally biased region" description="Basic residues" evidence="5">
    <location>
        <begin position="634"/>
        <end position="650"/>
    </location>
</feature>
<dbReference type="InterPro" id="IPR001353">
    <property type="entry name" value="Proteasome_sua/b"/>
</dbReference>
<dbReference type="SUPFAM" id="SSF56235">
    <property type="entry name" value="N-terminal nucleophile aminohydrolases (Ntn hydrolases)"/>
    <property type="match status" value="1"/>
</dbReference>
<name>A0A1I7XGH0_HETBA</name>
<dbReference type="WBParaSite" id="Hba_16606">
    <property type="protein sequence ID" value="Hba_16606"/>
    <property type="gene ID" value="Hba_16606"/>
</dbReference>
<dbReference type="GO" id="GO:0005634">
    <property type="term" value="C:nucleus"/>
    <property type="evidence" value="ECO:0007669"/>
    <property type="project" value="UniProtKB-SubCell"/>
</dbReference>
<feature type="transmembrane region" description="Helical" evidence="6">
    <location>
        <begin position="218"/>
        <end position="238"/>
    </location>
</feature>
<comment type="subunit">
    <text evidence="4">The 26S proteasome consists of a 20S proteasome core and two 19S regulatory subunits. The 20S proteasome core is composed of 28 subunits that are arranged in four stacked rings, resulting in a barrel-shaped structure. The two end rings are each formed by seven alpha subunits, and the two central rings are each formed by seven beta subunits. The catalytic chamber with the active sites is on the inside of the barrel.</text>
</comment>
<keyword evidence="6" id="KW-0812">Transmembrane</keyword>
<evidence type="ECO:0000256" key="6">
    <source>
        <dbReference type="SAM" id="Phobius"/>
    </source>
</evidence>
<evidence type="ECO:0000313" key="8">
    <source>
        <dbReference type="WBParaSite" id="Hba_16606"/>
    </source>
</evidence>
<proteinExistence type="predicted"/>
<feature type="transmembrane region" description="Helical" evidence="6">
    <location>
        <begin position="245"/>
        <end position="264"/>
    </location>
</feature>
<evidence type="ECO:0000256" key="4">
    <source>
        <dbReference type="ARBA" id="ARBA00026071"/>
    </source>
</evidence>
<protein>
    <submittedName>
        <fullName evidence="8">Uncharacterized protein</fullName>
    </submittedName>
</protein>
<keyword evidence="6" id="KW-1133">Transmembrane helix</keyword>
<evidence type="ECO:0000256" key="1">
    <source>
        <dbReference type="ARBA" id="ARBA00004123"/>
    </source>
</evidence>
<dbReference type="GO" id="GO:0005737">
    <property type="term" value="C:cytoplasm"/>
    <property type="evidence" value="ECO:0007669"/>
    <property type="project" value="TreeGrafter"/>
</dbReference>
<keyword evidence="7" id="KW-1185">Reference proteome</keyword>
<evidence type="ECO:0000256" key="5">
    <source>
        <dbReference type="SAM" id="MobiDB-lite"/>
    </source>
</evidence>
<evidence type="ECO:0000256" key="3">
    <source>
        <dbReference type="ARBA" id="ARBA00022942"/>
    </source>
</evidence>
<dbReference type="Gene3D" id="3.60.20.10">
    <property type="entry name" value="Glutamine Phosphoribosylpyrophosphate, subunit 1, domain 1"/>
    <property type="match status" value="1"/>
</dbReference>
<reference evidence="8" key="1">
    <citation type="submission" date="2016-11" db="UniProtKB">
        <authorList>
            <consortium name="WormBaseParasite"/>
        </authorList>
    </citation>
    <scope>IDENTIFICATION</scope>
</reference>
<feature type="compositionally biased region" description="Low complexity" evidence="5">
    <location>
        <begin position="271"/>
        <end position="284"/>
    </location>
</feature>
<accession>A0A1I7XGH0</accession>